<evidence type="ECO:0000259" key="6">
    <source>
        <dbReference type="Pfam" id="PF01494"/>
    </source>
</evidence>
<dbReference type="PANTHER" id="PTHR13789:SF147">
    <property type="entry name" value="PUTATIVE (AFU_ORTHOLOGUE AFUA_2G01950)-RELATED"/>
    <property type="match status" value="1"/>
</dbReference>
<gene>
    <name evidence="7" type="ORF">BJ322DRAFT_999139</name>
</gene>
<feature type="domain" description="FAD-binding" evidence="6">
    <location>
        <begin position="10"/>
        <end position="351"/>
    </location>
</feature>
<dbReference type="GO" id="GO:0071949">
    <property type="term" value="F:FAD binding"/>
    <property type="evidence" value="ECO:0007669"/>
    <property type="project" value="InterPro"/>
</dbReference>
<keyword evidence="2" id="KW-0285">Flavoprotein</keyword>
<dbReference type="InterPro" id="IPR050493">
    <property type="entry name" value="FAD-dep_Monooxygenase_BioMet"/>
</dbReference>
<keyword evidence="3" id="KW-0274">FAD</keyword>
<sequence length="494" mass="55227">MAHQTAVALDFLVIGGSSAGLSAAYALRRVGHRVLVLEQNADFFDERRCGGYRIPPNMSKVFYHWGLEERVRKLCLKSNMTTFSRFESGEGLGSHVWVDELMRETGGDFLFARLADIRKFLYQLGHEAGAKFRANAKVVHVDVAGASVTLASGEVLRADVIIGADGRNGLCRELLLECQPAPRSSYTGITMYNALIPGEKVRADPQLSNTLLNVLQAQYVWFGNGCAGMLFEAGNNSDMGLHLYVPDEEDREIDWNCTVEEMLRYSSGAESQQVLQKFARLAVNVSRVPVYDESDLEDWVHDNGPLVLIGDSAHPMPPGSIQGTCMAIEDSAVLAKLFGHLISRDQVSSFLYAFPELRQGRTKSTRVNEMGNIYFMAMPDDAGAIQRDQHFKARRDKNLSPLEDESGDASGVWESIKETWCYDAEDEADDWWVGWGMLRLRSQQTELNFGMELQVSESIALSRSSRLMHSPEHSTFSSSRRPIIIFFDVFLLAR</sequence>
<dbReference type="Gene3D" id="3.50.50.60">
    <property type="entry name" value="FAD/NAD(P)-binding domain"/>
    <property type="match status" value="1"/>
</dbReference>
<dbReference type="InterPro" id="IPR036188">
    <property type="entry name" value="FAD/NAD-bd_sf"/>
</dbReference>
<protein>
    <submittedName>
        <fullName evidence="7">FAD/NAD-P-binding domain-containing protein</fullName>
    </submittedName>
</protein>
<evidence type="ECO:0000313" key="8">
    <source>
        <dbReference type="Proteomes" id="UP000736335"/>
    </source>
</evidence>
<dbReference type="EMBL" id="WIUZ02000002">
    <property type="protein sequence ID" value="KAF9790360.1"/>
    <property type="molecule type" value="Genomic_DNA"/>
</dbReference>
<dbReference type="PRINTS" id="PR00420">
    <property type="entry name" value="RNGMNOXGNASE"/>
</dbReference>
<dbReference type="Pfam" id="PF01494">
    <property type="entry name" value="FAD_binding_3"/>
    <property type="match status" value="1"/>
</dbReference>
<dbReference type="GO" id="GO:0004497">
    <property type="term" value="F:monooxygenase activity"/>
    <property type="evidence" value="ECO:0007669"/>
    <property type="project" value="UniProtKB-KW"/>
</dbReference>
<evidence type="ECO:0000256" key="1">
    <source>
        <dbReference type="ARBA" id="ARBA00007992"/>
    </source>
</evidence>
<reference evidence="7" key="2">
    <citation type="submission" date="2020-11" db="EMBL/GenBank/DDBJ databases">
        <authorList>
            <consortium name="DOE Joint Genome Institute"/>
            <person name="Kuo A."/>
            <person name="Miyauchi S."/>
            <person name="Kiss E."/>
            <person name="Drula E."/>
            <person name="Kohler A."/>
            <person name="Sanchez-Garcia M."/>
            <person name="Andreopoulos B."/>
            <person name="Barry K.W."/>
            <person name="Bonito G."/>
            <person name="Buee M."/>
            <person name="Carver A."/>
            <person name="Chen C."/>
            <person name="Cichocki N."/>
            <person name="Clum A."/>
            <person name="Culley D."/>
            <person name="Crous P.W."/>
            <person name="Fauchery L."/>
            <person name="Girlanda M."/>
            <person name="Hayes R."/>
            <person name="Keri Z."/>
            <person name="Labutti K."/>
            <person name="Lipzen A."/>
            <person name="Lombard V."/>
            <person name="Magnuson J."/>
            <person name="Maillard F."/>
            <person name="Morin E."/>
            <person name="Murat C."/>
            <person name="Nolan M."/>
            <person name="Ohm R."/>
            <person name="Pangilinan J."/>
            <person name="Pereira M."/>
            <person name="Perotto S."/>
            <person name="Peter M."/>
            <person name="Riley R."/>
            <person name="Sitrit Y."/>
            <person name="Stielow B."/>
            <person name="Szollosi G."/>
            <person name="Zifcakova L."/>
            <person name="Stursova M."/>
            <person name="Spatafora J.W."/>
            <person name="Tedersoo L."/>
            <person name="Vaario L.-M."/>
            <person name="Yamada A."/>
            <person name="Yan M."/>
            <person name="Wang P."/>
            <person name="Xu J."/>
            <person name="Bruns T."/>
            <person name="Baldrian P."/>
            <person name="Vilgalys R."/>
            <person name="Henrissat B."/>
            <person name="Grigoriev I.V."/>
            <person name="Hibbett D."/>
            <person name="Nagy L.G."/>
            <person name="Martin F.M."/>
        </authorList>
    </citation>
    <scope>NUCLEOTIDE SEQUENCE</scope>
    <source>
        <strain evidence="7">UH-Tt-Lm1</strain>
    </source>
</reference>
<accession>A0A9P6HM79</accession>
<keyword evidence="8" id="KW-1185">Reference proteome</keyword>
<evidence type="ECO:0000256" key="4">
    <source>
        <dbReference type="ARBA" id="ARBA00023002"/>
    </source>
</evidence>
<evidence type="ECO:0000256" key="3">
    <source>
        <dbReference type="ARBA" id="ARBA00022827"/>
    </source>
</evidence>
<dbReference type="AlphaFoldDB" id="A0A9P6HM79"/>
<comment type="caution">
    <text evidence="7">The sequence shown here is derived from an EMBL/GenBank/DDBJ whole genome shotgun (WGS) entry which is preliminary data.</text>
</comment>
<evidence type="ECO:0000256" key="5">
    <source>
        <dbReference type="ARBA" id="ARBA00023033"/>
    </source>
</evidence>
<evidence type="ECO:0000313" key="7">
    <source>
        <dbReference type="EMBL" id="KAF9790360.1"/>
    </source>
</evidence>
<keyword evidence="4" id="KW-0560">Oxidoreductase</keyword>
<name>A0A9P6HM79_9AGAM</name>
<organism evidence="7 8">
    <name type="scientific">Thelephora terrestris</name>
    <dbReference type="NCBI Taxonomy" id="56493"/>
    <lineage>
        <taxon>Eukaryota</taxon>
        <taxon>Fungi</taxon>
        <taxon>Dikarya</taxon>
        <taxon>Basidiomycota</taxon>
        <taxon>Agaricomycotina</taxon>
        <taxon>Agaricomycetes</taxon>
        <taxon>Thelephorales</taxon>
        <taxon>Thelephoraceae</taxon>
        <taxon>Thelephora</taxon>
    </lineage>
</organism>
<keyword evidence="5" id="KW-0503">Monooxygenase</keyword>
<proteinExistence type="inferred from homology"/>
<comment type="similarity">
    <text evidence="1">Belongs to the paxM FAD-dependent monooxygenase family.</text>
</comment>
<dbReference type="Proteomes" id="UP000736335">
    <property type="component" value="Unassembled WGS sequence"/>
</dbReference>
<dbReference type="InterPro" id="IPR002938">
    <property type="entry name" value="FAD-bd"/>
</dbReference>
<reference evidence="7" key="1">
    <citation type="journal article" date="2020" name="Nat. Commun.">
        <title>Large-scale genome sequencing of mycorrhizal fungi provides insights into the early evolution of symbiotic traits.</title>
        <authorList>
            <person name="Miyauchi S."/>
            <person name="Kiss E."/>
            <person name="Kuo A."/>
            <person name="Drula E."/>
            <person name="Kohler A."/>
            <person name="Sanchez-Garcia M."/>
            <person name="Morin E."/>
            <person name="Andreopoulos B."/>
            <person name="Barry K.W."/>
            <person name="Bonito G."/>
            <person name="Buee M."/>
            <person name="Carver A."/>
            <person name="Chen C."/>
            <person name="Cichocki N."/>
            <person name="Clum A."/>
            <person name="Culley D."/>
            <person name="Crous P.W."/>
            <person name="Fauchery L."/>
            <person name="Girlanda M."/>
            <person name="Hayes R.D."/>
            <person name="Keri Z."/>
            <person name="LaButti K."/>
            <person name="Lipzen A."/>
            <person name="Lombard V."/>
            <person name="Magnuson J."/>
            <person name="Maillard F."/>
            <person name="Murat C."/>
            <person name="Nolan M."/>
            <person name="Ohm R.A."/>
            <person name="Pangilinan J."/>
            <person name="Pereira M.F."/>
            <person name="Perotto S."/>
            <person name="Peter M."/>
            <person name="Pfister S."/>
            <person name="Riley R."/>
            <person name="Sitrit Y."/>
            <person name="Stielow J.B."/>
            <person name="Szollosi G."/>
            <person name="Zifcakova L."/>
            <person name="Stursova M."/>
            <person name="Spatafora J.W."/>
            <person name="Tedersoo L."/>
            <person name="Vaario L.M."/>
            <person name="Yamada A."/>
            <person name="Yan M."/>
            <person name="Wang P."/>
            <person name="Xu J."/>
            <person name="Bruns T."/>
            <person name="Baldrian P."/>
            <person name="Vilgalys R."/>
            <person name="Dunand C."/>
            <person name="Henrissat B."/>
            <person name="Grigoriev I.V."/>
            <person name="Hibbett D."/>
            <person name="Nagy L.G."/>
            <person name="Martin F.M."/>
        </authorList>
    </citation>
    <scope>NUCLEOTIDE SEQUENCE</scope>
    <source>
        <strain evidence="7">UH-Tt-Lm1</strain>
    </source>
</reference>
<dbReference type="PANTHER" id="PTHR13789">
    <property type="entry name" value="MONOOXYGENASE"/>
    <property type="match status" value="1"/>
</dbReference>
<dbReference type="OrthoDB" id="5428495at2759"/>
<dbReference type="SUPFAM" id="SSF51905">
    <property type="entry name" value="FAD/NAD(P)-binding domain"/>
    <property type="match status" value="1"/>
</dbReference>
<evidence type="ECO:0000256" key="2">
    <source>
        <dbReference type="ARBA" id="ARBA00022630"/>
    </source>
</evidence>